<dbReference type="EMBL" id="GL379802">
    <property type="protein sequence ID" value="EGT37493.1"/>
    <property type="molecule type" value="Genomic_DNA"/>
</dbReference>
<dbReference type="Proteomes" id="UP000008068">
    <property type="component" value="Unassembled WGS sequence"/>
</dbReference>
<keyword evidence="2" id="KW-1185">Reference proteome</keyword>
<name>G0MMT0_CAEBE</name>
<dbReference type="HOGENOM" id="CLU_1442259_0_0_1"/>
<organism evidence="2">
    <name type="scientific">Caenorhabditis brenneri</name>
    <name type="common">Nematode worm</name>
    <dbReference type="NCBI Taxonomy" id="135651"/>
    <lineage>
        <taxon>Eukaryota</taxon>
        <taxon>Metazoa</taxon>
        <taxon>Ecdysozoa</taxon>
        <taxon>Nematoda</taxon>
        <taxon>Chromadorea</taxon>
        <taxon>Rhabditida</taxon>
        <taxon>Rhabditina</taxon>
        <taxon>Rhabditomorpha</taxon>
        <taxon>Rhabditoidea</taxon>
        <taxon>Rhabditidae</taxon>
        <taxon>Peloderinae</taxon>
        <taxon>Caenorhabditis</taxon>
    </lineage>
</organism>
<protein>
    <submittedName>
        <fullName evidence="1">Uncharacterized protein</fullName>
    </submittedName>
</protein>
<gene>
    <name evidence="1" type="ORF">CAEBREN_21956</name>
</gene>
<dbReference type="InParanoid" id="G0MMT0"/>
<accession>G0MMT0</accession>
<reference evidence="2" key="1">
    <citation type="submission" date="2011-07" db="EMBL/GenBank/DDBJ databases">
        <authorList>
            <consortium name="Caenorhabditis brenneri Sequencing and Analysis Consortium"/>
            <person name="Wilson R.K."/>
        </authorList>
    </citation>
    <scope>NUCLEOTIDE SEQUENCE [LARGE SCALE GENOMIC DNA]</scope>
    <source>
        <strain evidence="2">PB2801</strain>
    </source>
</reference>
<evidence type="ECO:0000313" key="2">
    <source>
        <dbReference type="Proteomes" id="UP000008068"/>
    </source>
</evidence>
<proteinExistence type="predicted"/>
<evidence type="ECO:0000313" key="1">
    <source>
        <dbReference type="EMBL" id="EGT37493.1"/>
    </source>
</evidence>
<sequence>MFPLQTFSNTDFSNATEQLLRADPNATRMYASGQNLHSDQTGLIHTLAGSGLNSELCATHGVQLGSSGTAKNNTAIMNVQTNSKSPIALQNSSIQPDQGKEEVTQVAKKFQLKIPVGFMPFPDYIFTIGAMEGSQLLPHALNFLSNHYLGGPPPLPVVNGNNASLFDLYEMYSKKPSIHSPLPMIQLS</sequence>
<dbReference type="AlphaFoldDB" id="G0MMT0"/>